<accession>A0A3M8SUR9</accession>
<organism evidence="1 2">
    <name type="scientific">Montanilutibacter psychrotolerans</name>
    <dbReference type="NCBI Taxonomy" id="1327343"/>
    <lineage>
        <taxon>Bacteria</taxon>
        <taxon>Pseudomonadati</taxon>
        <taxon>Pseudomonadota</taxon>
        <taxon>Gammaproteobacteria</taxon>
        <taxon>Lysobacterales</taxon>
        <taxon>Lysobacteraceae</taxon>
        <taxon>Montanilutibacter</taxon>
    </lineage>
</organism>
<keyword evidence="2" id="KW-1185">Reference proteome</keyword>
<evidence type="ECO:0000313" key="2">
    <source>
        <dbReference type="Proteomes" id="UP000267049"/>
    </source>
</evidence>
<dbReference type="EMBL" id="RIBS01000002">
    <property type="protein sequence ID" value="RNF85088.1"/>
    <property type="molecule type" value="Genomic_DNA"/>
</dbReference>
<proteinExistence type="predicted"/>
<reference evidence="1 2" key="1">
    <citation type="submission" date="2018-11" db="EMBL/GenBank/DDBJ databases">
        <title>Lysobacter cryohumiis sp. nov., isolated from soil in the Tianshan Mountains, Xinjiang, China.</title>
        <authorList>
            <person name="Luo Y."/>
            <person name="Sheng H."/>
        </authorList>
    </citation>
    <scope>NUCLEOTIDE SEQUENCE [LARGE SCALE GENOMIC DNA]</scope>
    <source>
        <strain evidence="1 2">ZS60</strain>
    </source>
</reference>
<sequence length="162" mass="17863">MGLLAPCLAQEASQPIERLPVTDARNSAAQYAFTQGLIHTKISEKCQKHPDPIRANAIAALASWRERNQYLVTPAFFWTKYVSVTNSQGQGYVLRTLQSYDADAEQAVRTTLPGRKPDAAACTEALSGFSDGALDLRNSEHAPSLQEIREYSYKFSVPATTR</sequence>
<comment type="caution">
    <text evidence="1">The sequence shown here is derived from an EMBL/GenBank/DDBJ whole genome shotgun (WGS) entry which is preliminary data.</text>
</comment>
<evidence type="ECO:0000313" key="1">
    <source>
        <dbReference type="EMBL" id="RNF85088.1"/>
    </source>
</evidence>
<dbReference type="Proteomes" id="UP000267049">
    <property type="component" value="Unassembled WGS sequence"/>
</dbReference>
<dbReference type="AlphaFoldDB" id="A0A3M8SUR9"/>
<protein>
    <submittedName>
        <fullName evidence="1">Uncharacterized protein</fullName>
    </submittedName>
</protein>
<gene>
    <name evidence="1" type="ORF">EER27_04705</name>
</gene>
<name>A0A3M8SUR9_9GAMM</name>